<keyword evidence="1 3" id="KW-0732">Signal</keyword>
<sequence>MSKTILIVAVVVAYIAAGTNALECYICTSATDANCADPFSASNIATDTTCTACSKAKIEDVVTRSCGLGSSGCVDVDLLGITTTTCTCTDALCNGGNHMTVTMGAMLLGTAVVLMKALF</sequence>
<dbReference type="PANTHER" id="PTHR33562:SF28">
    <property type="entry name" value="PROTEIN QUIVER"/>
    <property type="match status" value="1"/>
</dbReference>
<evidence type="ECO:0000256" key="1">
    <source>
        <dbReference type="ARBA" id="ARBA00022729"/>
    </source>
</evidence>
<proteinExistence type="predicted"/>
<dbReference type="GO" id="GO:0032222">
    <property type="term" value="P:regulation of synaptic transmission, cholinergic"/>
    <property type="evidence" value="ECO:0007669"/>
    <property type="project" value="InterPro"/>
</dbReference>
<dbReference type="Proteomes" id="UP000828390">
    <property type="component" value="Unassembled WGS sequence"/>
</dbReference>
<dbReference type="PANTHER" id="PTHR33562">
    <property type="entry name" value="ATILLA, ISOFORM B-RELATED-RELATED"/>
    <property type="match status" value="1"/>
</dbReference>
<evidence type="ECO:0000313" key="4">
    <source>
        <dbReference type="EMBL" id="KAH3885254.1"/>
    </source>
</evidence>
<feature type="signal peptide" evidence="3">
    <location>
        <begin position="1"/>
        <end position="21"/>
    </location>
</feature>
<evidence type="ECO:0000256" key="2">
    <source>
        <dbReference type="ARBA" id="ARBA00023180"/>
    </source>
</evidence>
<evidence type="ECO:0000256" key="3">
    <source>
        <dbReference type="SAM" id="SignalP"/>
    </source>
</evidence>
<gene>
    <name evidence="4" type="ORF">DPMN_009247</name>
</gene>
<protein>
    <recommendedName>
        <fullName evidence="6">Protein sleepless</fullName>
    </recommendedName>
</protein>
<dbReference type="InterPro" id="IPR050975">
    <property type="entry name" value="Sleep_regulator"/>
</dbReference>
<keyword evidence="5" id="KW-1185">Reference proteome</keyword>
<evidence type="ECO:0000313" key="5">
    <source>
        <dbReference type="Proteomes" id="UP000828390"/>
    </source>
</evidence>
<accession>A0A9D4RY16</accession>
<keyword evidence="2" id="KW-0325">Glycoprotein</keyword>
<name>A0A9D4RY16_DREPO</name>
<evidence type="ECO:0008006" key="6">
    <source>
        <dbReference type="Google" id="ProtNLM"/>
    </source>
</evidence>
<dbReference type="InterPro" id="IPR031424">
    <property type="entry name" value="QVR-like"/>
</dbReference>
<comment type="caution">
    <text evidence="4">The sequence shown here is derived from an EMBL/GenBank/DDBJ whole genome shotgun (WGS) entry which is preliminary data.</text>
</comment>
<reference evidence="4" key="2">
    <citation type="submission" date="2020-11" db="EMBL/GenBank/DDBJ databases">
        <authorList>
            <person name="McCartney M.A."/>
            <person name="Auch B."/>
            <person name="Kono T."/>
            <person name="Mallez S."/>
            <person name="Becker A."/>
            <person name="Gohl D.M."/>
            <person name="Silverstein K.A.T."/>
            <person name="Koren S."/>
            <person name="Bechman K.B."/>
            <person name="Herman A."/>
            <person name="Abrahante J.E."/>
            <person name="Garbe J."/>
        </authorList>
    </citation>
    <scope>NUCLEOTIDE SEQUENCE</scope>
    <source>
        <strain evidence="4">Duluth1</strain>
        <tissue evidence="4">Whole animal</tissue>
    </source>
</reference>
<reference evidence="4" key="1">
    <citation type="journal article" date="2019" name="bioRxiv">
        <title>The Genome of the Zebra Mussel, Dreissena polymorpha: A Resource for Invasive Species Research.</title>
        <authorList>
            <person name="McCartney M.A."/>
            <person name="Auch B."/>
            <person name="Kono T."/>
            <person name="Mallez S."/>
            <person name="Zhang Y."/>
            <person name="Obille A."/>
            <person name="Becker A."/>
            <person name="Abrahante J.E."/>
            <person name="Garbe J."/>
            <person name="Badalamenti J.P."/>
            <person name="Herman A."/>
            <person name="Mangelson H."/>
            <person name="Liachko I."/>
            <person name="Sullivan S."/>
            <person name="Sone E.D."/>
            <person name="Koren S."/>
            <person name="Silverstein K.A.T."/>
            <person name="Beckman K.B."/>
            <person name="Gohl D.M."/>
        </authorList>
    </citation>
    <scope>NUCLEOTIDE SEQUENCE</scope>
    <source>
        <strain evidence="4">Duluth1</strain>
        <tissue evidence="4">Whole animal</tissue>
    </source>
</reference>
<feature type="chain" id="PRO_5038767340" description="Protein sleepless" evidence="3">
    <location>
        <begin position="22"/>
        <end position="119"/>
    </location>
</feature>
<organism evidence="4 5">
    <name type="scientific">Dreissena polymorpha</name>
    <name type="common">Zebra mussel</name>
    <name type="synonym">Mytilus polymorpha</name>
    <dbReference type="NCBI Taxonomy" id="45954"/>
    <lineage>
        <taxon>Eukaryota</taxon>
        <taxon>Metazoa</taxon>
        <taxon>Spiralia</taxon>
        <taxon>Lophotrochozoa</taxon>
        <taxon>Mollusca</taxon>
        <taxon>Bivalvia</taxon>
        <taxon>Autobranchia</taxon>
        <taxon>Heteroconchia</taxon>
        <taxon>Euheterodonta</taxon>
        <taxon>Imparidentia</taxon>
        <taxon>Neoheterodontei</taxon>
        <taxon>Myida</taxon>
        <taxon>Dreissenoidea</taxon>
        <taxon>Dreissenidae</taxon>
        <taxon>Dreissena</taxon>
    </lineage>
</organism>
<dbReference type="AlphaFoldDB" id="A0A9D4RY16"/>
<dbReference type="Pfam" id="PF17064">
    <property type="entry name" value="QVR"/>
    <property type="match status" value="1"/>
</dbReference>
<dbReference type="GO" id="GO:0030431">
    <property type="term" value="P:sleep"/>
    <property type="evidence" value="ECO:0007669"/>
    <property type="project" value="InterPro"/>
</dbReference>
<dbReference type="EMBL" id="JAIWYP010000001">
    <property type="protein sequence ID" value="KAH3885254.1"/>
    <property type="molecule type" value="Genomic_DNA"/>
</dbReference>